<accession>A0AAU9P4X3</accession>
<protein>
    <recommendedName>
        <fullName evidence="3">Agglutinin domain-containing protein</fullName>
    </recommendedName>
</protein>
<name>A0AAU9P4X3_9ASTR</name>
<evidence type="ECO:0000313" key="2">
    <source>
        <dbReference type="Proteomes" id="UP001157418"/>
    </source>
</evidence>
<gene>
    <name evidence="1" type="ORF">LVIROSA_LOCUS31012</name>
</gene>
<evidence type="ECO:0008006" key="3">
    <source>
        <dbReference type="Google" id="ProtNLM"/>
    </source>
</evidence>
<reference evidence="1 2" key="1">
    <citation type="submission" date="2022-01" db="EMBL/GenBank/DDBJ databases">
        <authorList>
            <person name="Xiong W."/>
            <person name="Schranz E."/>
        </authorList>
    </citation>
    <scope>NUCLEOTIDE SEQUENCE [LARGE SCALE GENOMIC DNA]</scope>
</reference>
<dbReference type="Pfam" id="PF14299">
    <property type="entry name" value="PP2"/>
    <property type="match status" value="1"/>
</dbReference>
<organism evidence="1 2">
    <name type="scientific">Lactuca virosa</name>
    <dbReference type="NCBI Taxonomy" id="75947"/>
    <lineage>
        <taxon>Eukaryota</taxon>
        <taxon>Viridiplantae</taxon>
        <taxon>Streptophyta</taxon>
        <taxon>Embryophyta</taxon>
        <taxon>Tracheophyta</taxon>
        <taxon>Spermatophyta</taxon>
        <taxon>Magnoliopsida</taxon>
        <taxon>eudicotyledons</taxon>
        <taxon>Gunneridae</taxon>
        <taxon>Pentapetalae</taxon>
        <taxon>asterids</taxon>
        <taxon>campanulids</taxon>
        <taxon>Asterales</taxon>
        <taxon>Asteraceae</taxon>
        <taxon>Cichorioideae</taxon>
        <taxon>Cichorieae</taxon>
        <taxon>Lactucinae</taxon>
        <taxon>Lactuca</taxon>
    </lineage>
</organism>
<dbReference type="PANTHER" id="PTHR32278:SF111">
    <property type="entry name" value="F-BOX PROTEIN PP2-B12-RELATED"/>
    <property type="match status" value="1"/>
</dbReference>
<keyword evidence="2" id="KW-1185">Reference proteome</keyword>
<sequence length="207" mass="24072">MLEIQNACKAQFLSPHSTYAVNLVFGIDYESMDLLFFNYKLAEETYYSTSYIADEREDGWFTTELYQFTSTKRSADFDITFDHRGHPLILEGIEFQPVERVDHQVLVEEEVDMPDTYREQKLPSDYEDVLKSSKDSHVQWTTKKHLYFVLCKGFRINNGEEVLATRISKQVLTQFTVKKCHMLPASMHGFAKIRVELGAFMGIQPVT</sequence>
<dbReference type="AlphaFoldDB" id="A0AAU9P4X3"/>
<dbReference type="Proteomes" id="UP001157418">
    <property type="component" value="Unassembled WGS sequence"/>
</dbReference>
<dbReference type="PANTHER" id="PTHR32278">
    <property type="entry name" value="F-BOX DOMAIN-CONTAINING PROTEIN"/>
    <property type="match status" value="1"/>
</dbReference>
<evidence type="ECO:0000313" key="1">
    <source>
        <dbReference type="EMBL" id="CAH1445240.1"/>
    </source>
</evidence>
<comment type="caution">
    <text evidence="1">The sequence shown here is derived from an EMBL/GenBank/DDBJ whole genome shotgun (WGS) entry which is preliminary data.</text>
</comment>
<dbReference type="EMBL" id="CAKMRJ010005523">
    <property type="protein sequence ID" value="CAH1445240.1"/>
    <property type="molecule type" value="Genomic_DNA"/>
</dbReference>
<proteinExistence type="predicted"/>
<dbReference type="InterPro" id="IPR025886">
    <property type="entry name" value="PP2-like"/>
</dbReference>